<protein>
    <submittedName>
        <fullName evidence="2">Uncharacterized protein</fullName>
    </submittedName>
</protein>
<evidence type="ECO:0000313" key="2">
    <source>
        <dbReference type="EMBL" id="AXG79761.1"/>
    </source>
</evidence>
<dbReference type="AlphaFoldDB" id="A0A345HST7"/>
<feature type="transmembrane region" description="Helical" evidence="1">
    <location>
        <begin position="44"/>
        <end position="67"/>
    </location>
</feature>
<evidence type="ECO:0000256" key="1">
    <source>
        <dbReference type="SAM" id="Phobius"/>
    </source>
</evidence>
<proteinExistence type="predicted"/>
<evidence type="ECO:0000313" key="3">
    <source>
        <dbReference type="Proteomes" id="UP000253868"/>
    </source>
</evidence>
<feature type="transmembrane region" description="Helical" evidence="1">
    <location>
        <begin position="139"/>
        <end position="159"/>
    </location>
</feature>
<sequence>MSRRPPLPPPPPPVELRSWPGHAAMLADRAAVLSDLGRRSLGGAALAVFWLLVAGAQLGWGVVGLALTSDFAGLAPFGVLLRAALGAIGVGVMAAPVIILGLSARRQRRTRSLMDQWAALASDPAGAPRLRMAGASLSWLLTSFASGTAGLWLALVVPATARAGEDTYGAVAYAMGAGTLLWLAALTGAARAVRHYRWAIRL</sequence>
<dbReference type="RefSeq" id="WP_114661090.1">
    <property type="nucleotide sequence ID" value="NZ_CP031194.1"/>
</dbReference>
<dbReference type="OrthoDB" id="4247899at2"/>
<dbReference type="Proteomes" id="UP000253868">
    <property type="component" value="Chromosome"/>
</dbReference>
<accession>A0A345HST7</accession>
<feature type="transmembrane region" description="Helical" evidence="1">
    <location>
        <begin position="171"/>
        <end position="193"/>
    </location>
</feature>
<keyword evidence="3" id="KW-1185">Reference proteome</keyword>
<reference evidence="3" key="1">
    <citation type="submission" date="2018-07" db="EMBL/GenBank/DDBJ databases">
        <authorList>
            <person name="Zhao J."/>
        </authorList>
    </citation>
    <scope>NUCLEOTIDE SEQUENCE [LARGE SCALE GENOMIC DNA]</scope>
    <source>
        <strain evidence="3">GSSD-12</strain>
    </source>
</reference>
<organism evidence="2 3">
    <name type="scientific">Streptomyces paludis</name>
    <dbReference type="NCBI Taxonomy" id="2282738"/>
    <lineage>
        <taxon>Bacteria</taxon>
        <taxon>Bacillati</taxon>
        <taxon>Actinomycetota</taxon>
        <taxon>Actinomycetes</taxon>
        <taxon>Kitasatosporales</taxon>
        <taxon>Streptomycetaceae</taxon>
        <taxon>Streptomyces</taxon>
    </lineage>
</organism>
<keyword evidence="1" id="KW-0812">Transmembrane</keyword>
<feature type="transmembrane region" description="Helical" evidence="1">
    <location>
        <begin position="79"/>
        <end position="104"/>
    </location>
</feature>
<gene>
    <name evidence="2" type="ORF">DVK44_21270</name>
</gene>
<dbReference type="EMBL" id="CP031194">
    <property type="protein sequence ID" value="AXG79761.1"/>
    <property type="molecule type" value="Genomic_DNA"/>
</dbReference>
<name>A0A345HST7_9ACTN</name>
<keyword evidence="1" id="KW-0472">Membrane</keyword>
<dbReference type="KEGG" id="spad:DVK44_21270"/>
<keyword evidence="1" id="KW-1133">Transmembrane helix</keyword>